<evidence type="ECO:0000313" key="3">
    <source>
        <dbReference type="Proteomes" id="UP000195442"/>
    </source>
</evidence>
<reference evidence="3" key="1">
    <citation type="submission" date="2017-02" db="EMBL/GenBank/DDBJ databases">
        <authorList>
            <person name="Daims H."/>
        </authorList>
    </citation>
    <scope>NUCLEOTIDE SEQUENCE [LARGE SCALE GENOMIC DNA]</scope>
</reference>
<dbReference type="RefSeq" id="WP_087148415.1">
    <property type="nucleotide sequence ID" value="NZ_FUKJ01000443.1"/>
</dbReference>
<keyword evidence="1" id="KW-0472">Membrane</keyword>
<keyword evidence="3" id="KW-1185">Reference proteome</keyword>
<feature type="transmembrane region" description="Helical" evidence="1">
    <location>
        <begin position="101"/>
        <end position="120"/>
    </location>
</feature>
<sequence length="186" mass="21402">MKTRHNYKRFTIIGLGHLLYAAFNWVFDHVIYVYAVFTWGMLMGGGLMTLLSLIQCALTLQLYEKMQIDWIGGGTLHNFTAQQPTNLTGRLLCRISKQPKAVFLFLCVISDPFITTAYFRKGRFNGITTQDWQVFICSVIVSNGYWICISAFFGNLIAMLWHWLSTQNLNIFFKFLVETMSLAKAL</sequence>
<proteinExistence type="predicted"/>
<accession>A0A1R4HHZ4</accession>
<gene>
    <name evidence="2" type="ORF">CRENPOLYSF2_770001</name>
</gene>
<protein>
    <submittedName>
        <fullName evidence="2">Uncharacterized protein</fullName>
    </submittedName>
</protein>
<keyword evidence="1" id="KW-0812">Transmembrane</keyword>
<keyword evidence="1" id="KW-1133">Transmembrane helix</keyword>
<name>A0A1R4HHZ4_9GAMM</name>
<evidence type="ECO:0000256" key="1">
    <source>
        <dbReference type="SAM" id="Phobius"/>
    </source>
</evidence>
<organism evidence="2 3">
    <name type="scientific">Crenothrix polyspora</name>
    <dbReference type="NCBI Taxonomy" id="360316"/>
    <lineage>
        <taxon>Bacteria</taxon>
        <taxon>Pseudomonadati</taxon>
        <taxon>Pseudomonadota</taxon>
        <taxon>Gammaproteobacteria</taxon>
        <taxon>Methylococcales</taxon>
        <taxon>Crenotrichaceae</taxon>
        <taxon>Crenothrix</taxon>
    </lineage>
</organism>
<dbReference type="OrthoDB" id="9828934at2"/>
<evidence type="ECO:0000313" key="2">
    <source>
        <dbReference type="EMBL" id="SJM95854.1"/>
    </source>
</evidence>
<dbReference type="Proteomes" id="UP000195442">
    <property type="component" value="Unassembled WGS sequence"/>
</dbReference>
<feature type="transmembrane region" description="Helical" evidence="1">
    <location>
        <begin position="12"/>
        <end position="35"/>
    </location>
</feature>
<feature type="transmembrane region" description="Helical" evidence="1">
    <location>
        <begin position="132"/>
        <end position="164"/>
    </location>
</feature>
<feature type="transmembrane region" description="Helical" evidence="1">
    <location>
        <begin position="41"/>
        <end position="63"/>
    </location>
</feature>
<dbReference type="EMBL" id="FUKJ01000443">
    <property type="protein sequence ID" value="SJM95854.1"/>
    <property type="molecule type" value="Genomic_DNA"/>
</dbReference>
<dbReference type="AlphaFoldDB" id="A0A1R4HHZ4"/>